<reference evidence="2 3" key="1">
    <citation type="journal article" date="2019" name="Int. J. Syst. Evol. Microbiol.">
        <title>The Global Catalogue of Microorganisms (GCM) 10K type strain sequencing project: providing services to taxonomists for standard genome sequencing and annotation.</title>
        <authorList>
            <consortium name="The Broad Institute Genomics Platform"/>
            <consortium name="The Broad Institute Genome Sequencing Center for Infectious Disease"/>
            <person name="Wu L."/>
            <person name="Ma J."/>
        </authorList>
    </citation>
    <scope>NUCLEOTIDE SEQUENCE [LARGE SCALE GENOMIC DNA]</scope>
    <source>
        <strain evidence="2 3">JCM 16242</strain>
    </source>
</reference>
<gene>
    <name evidence="2" type="ORF">GCM10009126_33020</name>
</gene>
<protein>
    <submittedName>
        <fullName evidence="2">Uncharacterized protein</fullName>
    </submittedName>
</protein>
<name>A0ABN0UXJ8_9GAMM</name>
<proteinExistence type="predicted"/>
<feature type="chain" id="PRO_5046136710" evidence="1">
    <location>
        <begin position="34"/>
        <end position="185"/>
    </location>
</feature>
<dbReference type="EMBL" id="BAAAFO010000007">
    <property type="protein sequence ID" value="GAA0264682.1"/>
    <property type="molecule type" value="Genomic_DNA"/>
</dbReference>
<feature type="signal peptide" evidence="1">
    <location>
        <begin position="1"/>
        <end position="33"/>
    </location>
</feature>
<keyword evidence="1" id="KW-0732">Signal</keyword>
<evidence type="ECO:0000256" key="1">
    <source>
        <dbReference type="SAM" id="SignalP"/>
    </source>
</evidence>
<keyword evidence="3" id="KW-1185">Reference proteome</keyword>
<accession>A0ABN0UXJ8</accession>
<evidence type="ECO:0000313" key="3">
    <source>
        <dbReference type="Proteomes" id="UP001500657"/>
    </source>
</evidence>
<organism evidence="2 3">
    <name type="scientific">Rhodanobacter caeni</name>
    <dbReference type="NCBI Taxonomy" id="657654"/>
    <lineage>
        <taxon>Bacteria</taxon>
        <taxon>Pseudomonadati</taxon>
        <taxon>Pseudomonadota</taxon>
        <taxon>Gammaproteobacteria</taxon>
        <taxon>Lysobacterales</taxon>
        <taxon>Rhodanobacteraceae</taxon>
        <taxon>Rhodanobacter</taxon>
    </lineage>
</organism>
<dbReference type="Proteomes" id="UP001500657">
    <property type="component" value="Unassembled WGS sequence"/>
</dbReference>
<comment type="caution">
    <text evidence="2">The sequence shown here is derived from an EMBL/GenBank/DDBJ whole genome shotgun (WGS) entry which is preliminary data.</text>
</comment>
<evidence type="ECO:0000313" key="2">
    <source>
        <dbReference type="EMBL" id="GAA0264682.1"/>
    </source>
</evidence>
<sequence length="185" mass="20348">MLYGKDNQAMKLSMRCATIAALLIVFFAPLAHSTEKCNGYIYDAISAGDNRAIVVNRITHYVGVQDKRDVRFDASFGNFGSFYEDCGNDTFYCLSGPLDIVIPKSVAMKQWEYNGLSCKRLKYPQGDTFRVTCTSSRLHHTGTSFTYSPSRGVLSFGNSPVGGVTRGNGFVLRGKRGLFSSGHNP</sequence>